<dbReference type="Proteomes" id="UP000006286">
    <property type="component" value="Chromosome"/>
</dbReference>
<protein>
    <submittedName>
        <fullName evidence="1">Protein containing DUF1022</fullName>
    </submittedName>
</protein>
<dbReference type="Pfam" id="PF06258">
    <property type="entry name" value="Mito_fiss_Elm1"/>
    <property type="match status" value="1"/>
</dbReference>
<sequence>MGGDPHWPGRAFFDIGAPPPEPLLASMDPLWLARPLVRPVVWLLNDGKAGHVNQLRGLGERLETLCGAQLIWLSCREYRVSPWRAVMGRAPAIDAPAPTIIIAAGSGTHTLLMACRRQYDAMTVVLMRPSFPGRWADLKVIPEHDNPPARGDILTTQGAITAVHPNPALIGESRGLILVGGESPHFQWDSEAIYQQLQTLSRDYPHWQWAVTSSRRTPPALVARLQQLTQPNVRFFHHEQTPVDWLPQQLRQSRVAWVSPDSVSMLYESLTAGVLTGMLELHPGGKKRVVDGVRKLQQRGLVAAWQQRHTLMEAKTVRAAHLWEANRVAHWLIERYRDADF</sequence>
<evidence type="ECO:0000313" key="2">
    <source>
        <dbReference type="Proteomes" id="UP000006286"/>
    </source>
</evidence>
<gene>
    <name evidence="1" type="ordered locus">B5T_03661</name>
</gene>
<reference evidence="1 2" key="1">
    <citation type="journal article" date="2012" name="J. Bacteriol.">
        <title>Complete genome sequence of Alcanivorax dieselolei type strain B5.</title>
        <authorList>
            <person name="Lai Q."/>
            <person name="Li W."/>
            <person name="Shao Z."/>
        </authorList>
    </citation>
    <scope>NUCLEOTIDE SEQUENCE [LARGE SCALE GENOMIC DNA]</scope>
    <source>
        <strain evidence="2">DSM 16502 / CGMCC 1.3690 / B-5</strain>
    </source>
</reference>
<dbReference type="EMBL" id="CP003466">
    <property type="protein sequence ID" value="AFT71925.1"/>
    <property type="molecule type" value="Genomic_DNA"/>
</dbReference>
<keyword evidence="2" id="KW-1185">Reference proteome</keyword>
<proteinExistence type="predicted"/>
<dbReference type="AlphaFoldDB" id="K0CHQ4"/>
<name>K0CHQ4_ALCDB</name>
<dbReference type="HOGENOM" id="CLU_938851_0_0_6"/>
<dbReference type="KEGG" id="adi:B5T_03661"/>
<dbReference type="eggNOG" id="COG3660">
    <property type="taxonomic scope" value="Bacteria"/>
</dbReference>
<organism evidence="1 2">
    <name type="scientific">Alcanivorax dieselolei (strain DSM 16502 / CGMCC 1.3690 / MCCC 1A00001 / B-5)</name>
    <name type="common">Alloalcanivorax dieselolei</name>
    <dbReference type="NCBI Taxonomy" id="930169"/>
    <lineage>
        <taxon>Bacteria</taxon>
        <taxon>Pseudomonadati</taxon>
        <taxon>Pseudomonadota</taxon>
        <taxon>Gammaproteobacteria</taxon>
        <taxon>Oceanospirillales</taxon>
        <taxon>Alcanivoracaceae</taxon>
        <taxon>Alloalcanivorax</taxon>
    </lineage>
</organism>
<dbReference type="InterPro" id="IPR009367">
    <property type="entry name" value="Elm1-like"/>
</dbReference>
<dbReference type="STRING" id="930169.B5T_03661"/>
<accession>K0CHQ4</accession>
<dbReference type="PATRIC" id="fig|930169.3.peg.3614"/>
<evidence type="ECO:0000313" key="1">
    <source>
        <dbReference type="EMBL" id="AFT71925.1"/>
    </source>
</evidence>